<comment type="subcellular location">
    <subcellularLocation>
        <location evidence="1">Cytoplasm</location>
    </subcellularLocation>
</comment>
<evidence type="ECO:0000259" key="3">
    <source>
        <dbReference type="Pfam" id="PF14881"/>
    </source>
</evidence>
<feature type="non-terminal residue" evidence="5">
    <location>
        <position position="109"/>
    </location>
</feature>
<dbReference type="GeneID" id="113432272"/>
<evidence type="ECO:0000256" key="1">
    <source>
        <dbReference type="ARBA" id="ARBA00004496"/>
    </source>
</evidence>
<dbReference type="SUPFAM" id="SSF52490">
    <property type="entry name" value="Tubulin nucleotide-binding domain-like"/>
    <property type="match status" value="1"/>
</dbReference>
<evidence type="ECO:0000256" key="2">
    <source>
        <dbReference type="ARBA" id="ARBA00022490"/>
    </source>
</evidence>
<dbReference type="RefSeq" id="XP_026550234.1">
    <property type="nucleotide sequence ID" value="XM_026694449.1"/>
</dbReference>
<name>A0A6J1WCL7_9SAUR</name>
<protein>
    <submittedName>
        <fullName evidence="5">Protein misato homolog 1-like</fullName>
    </submittedName>
</protein>
<proteinExistence type="predicted"/>
<dbReference type="InterPro" id="IPR036525">
    <property type="entry name" value="Tubulin/FtsZ_GTPase_sf"/>
</dbReference>
<dbReference type="Proteomes" id="UP000504612">
    <property type="component" value="Unplaced"/>
</dbReference>
<reference evidence="5" key="1">
    <citation type="submission" date="2025-08" db="UniProtKB">
        <authorList>
            <consortium name="RefSeq"/>
        </authorList>
    </citation>
    <scope>IDENTIFICATION</scope>
</reference>
<dbReference type="PANTHER" id="PTHR13391">
    <property type="entry name" value="MITOCHONDRIAL DISTRIBUTION REGULATOR MISATO"/>
    <property type="match status" value="1"/>
</dbReference>
<organism evidence="4 5">
    <name type="scientific">Notechis scutatus</name>
    <name type="common">mainland tiger snake</name>
    <dbReference type="NCBI Taxonomy" id="8663"/>
    <lineage>
        <taxon>Eukaryota</taxon>
        <taxon>Metazoa</taxon>
        <taxon>Chordata</taxon>
        <taxon>Craniata</taxon>
        <taxon>Vertebrata</taxon>
        <taxon>Euteleostomi</taxon>
        <taxon>Lepidosauria</taxon>
        <taxon>Squamata</taxon>
        <taxon>Bifurcata</taxon>
        <taxon>Unidentata</taxon>
        <taxon>Episquamata</taxon>
        <taxon>Toxicofera</taxon>
        <taxon>Serpentes</taxon>
        <taxon>Colubroidea</taxon>
        <taxon>Elapidae</taxon>
        <taxon>Hydrophiinae</taxon>
        <taxon>Notechis</taxon>
    </lineage>
</organism>
<dbReference type="PANTHER" id="PTHR13391:SF0">
    <property type="entry name" value="PROTEIN MISATO HOMOLOG 1"/>
    <property type="match status" value="1"/>
</dbReference>
<keyword evidence="4" id="KW-1185">Reference proteome</keyword>
<dbReference type="AlphaFoldDB" id="A0A6J1WCL7"/>
<gene>
    <name evidence="5" type="primary">LOC113432272</name>
</gene>
<dbReference type="GO" id="GO:0007005">
    <property type="term" value="P:mitochondrion organization"/>
    <property type="evidence" value="ECO:0007669"/>
    <property type="project" value="InterPro"/>
</dbReference>
<evidence type="ECO:0000313" key="5">
    <source>
        <dbReference type="RefSeq" id="XP_026550234.1"/>
    </source>
</evidence>
<feature type="domain" description="DML1/Misato tubulin" evidence="3">
    <location>
        <begin position="46"/>
        <end position="109"/>
    </location>
</feature>
<evidence type="ECO:0000313" key="4">
    <source>
        <dbReference type="Proteomes" id="UP000504612"/>
    </source>
</evidence>
<keyword evidence="2" id="KW-0963">Cytoplasm</keyword>
<dbReference type="InterPro" id="IPR029209">
    <property type="entry name" value="DML1/Misato_tubulin"/>
</dbReference>
<dbReference type="KEGG" id="nss:113432272"/>
<dbReference type="GO" id="GO:0005739">
    <property type="term" value="C:mitochondrion"/>
    <property type="evidence" value="ECO:0007669"/>
    <property type="project" value="TreeGrafter"/>
</dbReference>
<accession>A0A6J1WCL7</accession>
<dbReference type="Pfam" id="PF14881">
    <property type="entry name" value="Tubulin_3"/>
    <property type="match status" value="1"/>
</dbReference>
<sequence length="109" mass="12733">MEGSARDSKTFAARGNLTLRISWWCLFSGKPQQLAKPLVTDGPAPTWSDFLRTKLHPRTILTIHEYNREEESGRLEAFGQGEKLLQDSRYLEELEDRLHFYVEECDYLQ</sequence>
<dbReference type="InterPro" id="IPR049942">
    <property type="entry name" value="DML1/Misato"/>
</dbReference>